<feature type="domain" description="T20D4.11-like" evidence="2">
    <location>
        <begin position="87"/>
        <end position="249"/>
    </location>
</feature>
<feature type="signal peptide" evidence="1">
    <location>
        <begin position="1"/>
        <end position="18"/>
    </location>
</feature>
<dbReference type="InParanoid" id="G0MA21"/>
<sequence length="269" mass="31456">MKPLSLLVLLCAVAVCYCELHDDNNDGPLPIESVYEPVNPEANETEIAPIESVYEPVEPEANETELARREQQFKDFMKEIAIENKKCSESHKNYVHLPCQLHGERFYNKVIRTPLTSDNLEYFKRKCEELDQCFFTFICQDQREMLEIGRHLVQFCELEVYAQTDFSKCSNKLMAAKSQCYEQWGSYPEIVFTRTGDEEEKDKQSVACQNFFGKDSCLEIDIKEICGQKEWEDFRDHYVDLNPQLMNCSLPYEIPVDIPTKKLVFTDDY</sequence>
<keyword evidence="4" id="KW-1185">Reference proteome</keyword>
<dbReference type="Proteomes" id="UP000008068">
    <property type="component" value="Unassembled WGS sequence"/>
</dbReference>
<evidence type="ECO:0000256" key="1">
    <source>
        <dbReference type="SAM" id="SignalP"/>
    </source>
</evidence>
<protein>
    <recommendedName>
        <fullName evidence="2">T20D4.11-like domain-containing protein</fullName>
    </recommendedName>
</protein>
<dbReference type="eggNOG" id="ENOG502TIV9">
    <property type="taxonomic scope" value="Eukaryota"/>
</dbReference>
<feature type="chain" id="PRO_5003403218" description="T20D4.11-like domain-containing protein" evidence="1">
    <location>
        <begin position="19"/>
        <end position="269"/>
    </location>
</feature>
<organism evidence="4">
    <name type="scientific">Caenorhabditis brenneri</name>
    <name type="common">Nematode worm</name>
    <dbReference type="NCBI Taxonomy" id="135651"/>
    <lineage>
        <taxon>Eukaryota</taxon>
        <taxon>Metazoa</taxon>
        <taxon>Ecdysozoa</taxon>
        <taxon>Nematoda</taxon>
        <taxon>Chromadorea</taxon>
        <taxon>Rhabditida</taxon>
        <taxon>Rhabditina</taxon>
        <taxon>Rhabditomorpha</taxon>
        <taxon>Rhabditoidea</taxon>
        <taxon>Rhabditidae</taxon>
        <taxon>Peloderinae</taxon>
        <taxon>Caenorhabditis</taxon>
    </lineage>
</organism>
<keyword evidence="1" id="KW-0732">Signal</keyword>
<dbReference type="OrthoDB" id="5780014at2759"/>
<proteinExistence type="predicted"/>
<dbReference type="EMBL" id="GL379787">
    <property type="protein sequence ID" value="EGT30858.1"/>
    <property type="molecule type" value="Genomic_DNA"/>
</dbReference>
<dbReference type="AlphaFoldDB" id="G0MA21"/>
<dbReference type="PANTHER" id="PTHR21453:SF28">
    <property type="entry name" value="DUF19 DOMAIN-CONTAINING PROTEIN-RELATED"/>
    <property type="match status" value="1"/>
</dbReference>
<dbReference type="PANTHER" id="PTHR21453">
    <property type="entry name" value="DUF19 DOMAIN-CONTAINING PROTEIN-RELATED-RELATED"/>
    <property type="match status" value="1"/>
</dbReference>
<accession>G0MA21</accession>
<evidence type="ECO:0000259" key="2">
    <source>
        <dbReference type="Pfam" id="PF01579"/>
    </source>
</evidence>
<evidence type="ECO:0000313" key="3">
    <source>
        <dbReference type="EMBL" id="EGT30858.1"/>
    </source>
</evidence>
<evidence type="ECO:0000313" key="4">
    <source>
        <dbReference type="Proteomes" id="UP000008068"/>
    </source>
</evidence>
<dbReference type="HOGENOM" id="CLU_1035224_0_0_1"/>
<reference evidence="4" key="1">
    <citation type="submission" date="2011-07" db="EMBL/GenBank/DDBJ databases">
        <authorList>
            <consortium name="Caenorhabditis brenneri Sequencing and Analysis Consortium"/>
            <person name="Wilson R.K."/>
        </authorList>
    </citation>
    <scope>NUCLEOTIDE SEQUENCE [LARGE SCALE GENOMIC DNA]</scope>
    <source>
        <strain evidence="4">PB2801</strain>
    </source>
</reference>
<name>G0MA21_CAEBE</name>
<dbReference type="Pfam" id="PF01579">
    <property type="entry name" value="DUF19"/>
    <property type="match status" value="1"/>
</dbReference>
<gene>
    <name evidence="3" type="ORF">CAEBREN_23348</name>
</gene>
<dbReference type="InterPro" id="IPR002542">
    <property type="entry name" value="T20D4.11-like_dom"/>
</dbReference>